<dbReference type="GO" id="GO:0046872">
    <property type="term" value="F:metal ion binding"/>
    <property type="evidence" value="ECO:0007669"/>
    <property type="project" value="InterPro"/>
</dbReference>
<proteinExistence type="predicted"/>
<dbReference type="InterPro" id="IPR001670">
    <property type="entry name" value="ADH_Fe/GldA"/>
</dbReference>
<dbReference type="GO" id="GO:1990002">
    <property type="term" value="F:methylglyoxal reductase (NADPH) (acetol producing) activity"/>
    <property type="evidence" value="ECO:0007669"/>
    <property type="project" value="TreeGrafter"/>
</dbReference>
<gene>
    <name evidence="4" type="ORF">DXC40_08470</name>
</gene>
<organism evidence="4 5">
    <name type="scientific">Anaerotruncus colihominis</name>
    <dbReference type="NCBI Taxonomy" id="169435"/>
    <lineage>
        <taxon>Bacteria</taxon>
        <taxon>Bacillati</taxon>
        <taxon>Bacillota</taxon>
        <taxon>Clostridia</taxon>
        <taxon>Eubacteriales</taxon>
        <taxon>Oscillospiraceae</taxon>
        <taxon>Anaerotruncus</taxon>
    </lineage>
</organism>
<reference evidence="4 5" key="1">
    <citation type="submission" date="2018-08" db="EMBL/GenBank/DDBJ databases">
        <title>A genome reference for cultivated species of the human gut microbiota.</title>
        <authorList>
            <person name="Zou Y."/>
            <person name="Xue W."/>
            <person name="Luo G."/>
        </authorList>
    </citation>
    <scope>NUCLEOTIDE SEQUENCE [LARGE SCALE GENOMIC DNA]</scope>
    <source>
        <strain evidence="4 5">TF05-12AC</strain>
    </source>
</reference>
<dbReference type="Pfam" id="PF00465">
    <property type="entry name" value="Fe-ADH"/>
    <property type="match status" value="1"/>
</dbReference>
<dbReference type="Proteomes" id="UP000260828">
    <property type="component" value="Unassembled WGS sequence"/>
</dbReference>
<dbReference type="GO" id="GO:0005829">
    <property type="term" value="C:cytosol"/>
    <property type="evidence" value="ECO:0007669"/>
    <property type="project" value="TreeGrafter"/>
</dbReference>
<evidence type="ECO:0000259" key="2">
    <source>
        <dbReference type="Pfam" id="PF00465"/>
    </source>
</evidence>
<dbReference type="GO" id="GO:1990362">
    <property type="term" value="F:butanol dehydrogenase (NAD+) activity"/>
    <property type="evidence" value="ECO:0007669"/>
    <property type="project" value="InterPro"/>
</dbReference>
<evidence type="ECO:0000259" key="3">
    <source>
        <dbReference type="Pfam" id="PF25137"/>
    </source>
</evidence>
<dbReference type="CDD" id="cd08187">
    <property type="entry name" value="BDH"/>
    <property type="match status" value="1"/>
</dbReference>
<dbReference type="PANTHER" id="PTHR43633:SF1">
    <property type="entry name" value="ALCOHOL DEHYDROGENASE YQHD"/>
    <property type="match status" value="1"/>
</dbReference>
<dbReference type="InterPro" id="IPR044731">
    <property type="entry name" value="BDH-like"/>
</dbReference>
<dbReference type="Gene3D" id="1.20.1090.10">
    <property type="entry name" value="Dehydroquinate synthase-like - alpha domain"/>
    <property type="match status" value="1"/>
</dbReference>
<evidence type="ECO:0000313" key="5">
    <source>
        <dbReference type="Proteomes" id="UP000260828"/>
    </source>
</evidence>
<comment type="caution">
    <text evidence="4">The sequence shown here is derived from an EMBL/GenBank/DDBJ whole genome shotgun (WGS) entry which is preliminary data.</text>
</comment>
<dbReference type="PANTHER" id="PTHR43633">
    <property type="entry name" value="ALCOHOL DEHYDROGENASE YQHD"/>
    <property type="match status" value="1"/>
</dbReference>
<evidence type="ECO:0000256" key="1">
    <source>
        <dbReference type="ARBA" id="ARBA00023002"/>
    </source>
</evidence>
<dbReference type="InterPro" id="IPR018211">
    <property type="entry name" value="ADH_Fe_CS"/>
</dbReference>
<dbReference type="Gene3D" id="3.40.50.1970">
    <property type="match status" value="1"/>
</dbReference>
<feature type="domain" description="Alcohol dehydrogenase iron-type/glycerol dehydrogenase GldA" evidence="2">
    <location>
        <begin position="16"/>
        <end position="185"/>
    </location>
</feature>
<dbReference type="FunFam" id="3.40.50.1970:FF:000003">
    <property type="entry name" value="Alcohol dehydrogenase, iron-containing"/>
    <property type="match status" value="1"/>
</dbReference>
<feature type="domain" description="Fe-containing alcohol dehydrogenase-like C-terminal" evidence="3">
    <location>
        <begin position="197"/>
        <end position="392"/>
    </location>
</feature>
<dbReference type="PROSITE" id="PS00913">
    <property type="entry name" value="ADH_IRON_1"/>
    <property type="match status" value="1"/>
</dbReference>
<protein>
    <submittedName>
        <fullName evidence="4">Iron-containing alcohol dehydrogenase</fullName>
    </submittedName>
</protein>
<dbReference type="PROSITE" id="PS00060">
    <property type="entry name" value="ADH_IRON_2"/>
    <property type="match status" value="1"/>
</dbReference>
<dbReference type="Pfam" id="PF25137">
    <property type="entry name" value="ADH_Fe_C"/>
    <property type="match status" value="1"/>
</dbReference>
<accession>A0A3E3IMT5</accession>
<dbReference type="AlphaFoldDB" id="A0A3E3IMT5"/>
<dbReference type="SUPFAM" id="SSF56796">
    <property type="entry name" value="Dehydroquinate synthase-like"/>
    <property type="match status" value="1"/>
</dbReference>
<keyword evidence="1" id="KW-0560">Oxidoreductase</keyword>
<dbReference type="InterPro" id="IPR056798">
    <property type="entry name" value="ADH_Fe_C"/>
</dbReference>
<dbReference type="GO" id="GO:0008106">
    <property type="term" value="F:alcohol dehydrogenase (NADP+) activity"/>
    <property type="evidence" value="ECO:0007669"/>
    <property type="project" value="TreeGrafter"/>
</dbReference>
<evidence type="ECO:0000313" key="4">
    <source>
        <dbReference type="EMBL" id="RGE68356.1"/>
    </source>
</evidence>
<dbReference type="EMBL" id="QVME01000003">
    <property type="protein sequence ID" value="RGE68356.1"/>
    <property type="molecule type" value="Genomic_DNA"/>
</dbReference>
<sequence>MKKEGLIMNDFRFYNPVRIHFGQSSLNKLPKELAAVGKTVLLAYGGGSIKRTGLYNRVMAILEDCGKEVVELSGIMPNPRTEKVYEGIELCKKNNVDFILAVGGGSTIDCSKAIAVGACTDRDFWEAFYLNNEAAEAAIPLGVVLTIPATGSEMDRSAVITHWETGVKTDYNSDLIFPKFSILDPTLTYTLPKNQMINGIVDTLSHIWELYFSEPDTDSVTDNLAEALMRSVIAATRVAIKEPEDYIARSNIMWASTVALCGMIGNGKNSDWASHNIEHAISALFDVAHGAGLAVVHPTYMAYFCQNAPERYARYAVNVWGVDPTGKTALEVAREGVQCTRDFFNEIGAPATLTDLGVPESAIDDLVAHTDMGAWAYKKMTQDDVRAILRMAL</sequence>
<name>A0A3E3IMT5_9FIRM</name>